<gene>
    <name evidence="11 12" type="primary">queC</name>
    <name evidence="12" type="ORF">SRAA_2086</name>
</gene>
<dbReference type="Pfam" id="PF06508">
    <property type="entry name" value="QueC"/>
    <property type="match status" value="1"/>
</dbReference>
<dbReference type="RefSeq" id="WP_231849282.1">
    <property type="nucleotide sequence ID" value="NZ_AP014568.1"/>
</dbReference>
<feature type="binding site" evidence="11">
    <location>
        <position position="214"/>
    </location>
    <ligand>
        <name>Zn(2+)</name>
        <dbReference type="ChEBI" id="CHEBI:29105"/>
    </ligand>
</feature>
<keyword evidence="3 11" id="KW-0479">Metal-binding</keyword>
<evidence type="ECO:0000256" key="7">
    <source>
        <dbReference type="ARBA" id="ARBA00022840"/>
    </source>
</evidence>
<evidence type="ECO:0000313" key="13">
    <source>
        <dbReference type="Proteomes" id="UP000067461"/>
    </source>
</evidence>
<feature type="binding site" evidence="11">
    <location>
        <begin position="15"/>
        <end position="25"/>
    </location>
    <ligand>
        <name>ATP</name>
        <dbReference type="ChEBI" id="CHEBI:30616"/>
    </ligand>
</feature>
<dbReference type="EMBL" id="AP014568">
    <property type="protein sequence ID" value="BAO81940.1"/>
    <property type="molecule type" value="Genomic_DNA"/>
</dbReference>
<proteinExistence type="inferred from homology"/>
<dbReference type="Gene3D" id="3.40.50.620">
    <property type="entry name" value="HUPs"/>
    <property type="match status" value="1"/>
</dbReference>
<organism evidence="12 13">
    <name type="scientific">Serpentinimonas raichei</name>
    <dbReference type="NCBI Taxonomy" id="1458425"/>
    <lineage>
        <taxon>Bacteria</taxon>
        <taxon>Pseudomonadati</taxon>
        <taxon>Pseudomonadota</taxon>
        <taxon>Betaproteobacteria</taxon>
        <taxon>Burkholderiales</taxon>
        <taxon>Comamonadaceae</taxon>
        <taxon>Serpentinimonas</taxon>
    </lineage>
</organism>
<dbReference type="EC" id="6.3.4.20" evidence="9 11"/>
<keyword evidence="4 11" id="KW-0547">Nucleotide-binding</keyword>
<evidence type="ECO:0000256" key="9">
    <source>
        <dbReference type="ARBA" id="ARBA00039149"/>
    </source>
</evidence>
<dbReference type="AlphaFoldDB" id="A0A060NKT8"/>
<comment type="function">
    <text evidence="11">Catalyzes the ATP-dependent conversion of 7-carboxy-7-deazaguanine (CDG) to 7-cyano-7-deazaguanine (preQ(0)).</text>
</comment>
<dbReference type="STRING" id="1458425.SRAA_2086"/>
<evidence type="ECO:0000313" key="12">
    <source>
        <dbReference type="EMBL" id="BAO81940.1"/>
    </source>
</evidence>
<evidence type="ECO:0000256" key="5">
    <source>
        <dbReference type="ARBA" id="ARBA00022785"/>
    </source>
</evidence>
<keyword evidence="2 11" id="KW-0436">Ligase</keyword>
<evidence type="ECO:0000256" key="6">
    <source>
        <dbReference type="ARBA" id="ARBA00022833"/>
    </source>
</evidence>
<evidence type="ECO:0000256" key="11">
    <source>
        <dbReference type="HAMAP-Rule" id="MF_01633"/>
    </source>
</evidence>
<evidence type="ECO:0000256" key="3">
    <source>
        <dbReference type="ARBA" id="ARBA00022723"/>
    </source>
</evidence>
<reference evidence="12 13" key="1">
    <citation type="journal article" date="2014" name="Nat. Commun.">
        <title>Physiological and genomic features of highly alkaliphilic hydrogen-utilizing Betaproteobacteria from a continental serpentinizing site.</title>
        <authorList>
            <person name="Suzuki S."/>
            <person name="Kuenen J.G."/>
            <person name="Schipper K."/>
            <person name="van der Velde S."/>
            <person name="Ishii S."/>
            <person name="Wu A."/>
            <person name="Sorokin D.Y."/>
            <person name="Tenney A."/>
            <person name="Meng X.Y."/>
            <person name="Morrill P.L."/>
            <person name="Kamagata Y."/>
            <person name="Muyzer G."/>
            <person name="Nealson K.H."/>
        </authorList>
    </citation>
    <scope>NUCLEOTIDE SEQUENCE [LARGE SCALE GENOMIC DNA]</scope>
    <source>
        <strain evidence="12 13">A1</strain>
    </source>
</reference>
<dbReference type="HOGENOM" id="CLU_081854_1_1_4"/>
<keyword evidence="7 11" id="KW-0067">ATP-binding</keyword>
<comment type="similarity">
    <text evidence="8 11">Belongs to the QueC family.</text>
</comment>
<comment type="cofactor">
    <cofactor evidence="11">
        <name>Zn(2+)</name>
        <dbReference type="ChEBI" id="CHEBI:29105"/>
    </cofactor>
    <text evidence="11">Binds 1 zinc ion per subunit.</text>
</comment>
<dbReference type="InterPro" id="IPR018317">
    <property type="entry name" value="QueC"/>
</dbReference>
<dbReference type="GO" id="GO:0005524">
    <property type="term" value="F:ATP binding"/>
    <property type="evidence" value="ECO:0007669"/>
    <property type="project" value="UniProtKB-UniRule"/>
</dbReference>
<keyword evidence="6 11" id="KW-0862">Zinc</keyword>
<name>A0A060NKT8_9BURK</name>
<feature type="binding site" evidence="11">
    <location>
        <position position="201"/>
    </location>
    <ligand>
        <name>Zn(2+)</name>
        <dbReference type="ChEBI" id="CHEBI:29105"/>
    </ligand>
</feature>
<dbReference type="PIRSF" id="PIRSF006293">
    <property type="entry name" value="ExsB"/>
    <property type="match status" value="1"/>
</dbReference>
<dbReference type="CDD" id="cd01995">
    <property type="entry name" value="QueC-like"/>
    <property type="match status" value="1"/>
</dbReference>
<dbReference type="KEGG" id="cbaa:SRAA_2086"/>
<dbReference type="HAMAP" id="MF_01633">
    <property type="entry name" value="QueC"/>
    <property type="match status" value="1"/>
</dbReference>
<dbReference type="PANTHER" id="PTHR42914">
    <property type="entry name" value="7-CYANO-7-DEAZAGUANINE SYNTHASE"/>
    <property type="match status" value="1"/>
</dbReference>
<evidence type="ECO:0000256" key="1">
    <source>
        <dbReference type="ARBA" id="ARBA00005061"/>
    </source>
</evidence>
<dbReference type="PANTHER" id="PTHR42914:SF1">
    <property type="entry name" value="7-CYANO-7-DEAZAGUANINE SYNTHASE"/>
    <property type="match status" value="1"/>
</dbReference>
<dbReference type="UniPathway" id="UPA00391"/>
<evidence type="ECO:0000256" key="4">
    <source>
        <dbReference type="ARBA" id="ARBA00022741"/>
    </source>
</evidence>
<protein>
    <recommendedName>
        <fullName evidence="9 11">7-cyano-7-deazaguanine synthase</fullName>
        <ecNumber evidence="9 11">6.3.4.20</ecNumber>
    </recommendedName>
    <alternativeName>
        <fullName evidence="11">7-cyano-7-carbaguanine synthase</fullName>
    </alternativeName>
    <alternativeName>
        <fullName evidence="11">PreQ(0) synthase</fullName>
    </alternativeName>
    <alternativeName>
        <fullName evidence="11">Queuosine biosynthesis protein QueC</fullName>
    </alternativeName>
</protein>
<comment type="pathway">
    <text evidence="1 11">Purine metabolism; 7-cyano-7-deazaguanine biosynthesis.</text>
</comment>
<comment type="catalytic activity">
    <reaction evidence="10 11">
        <text>7-carboxy-7-carbaguanine + NH4(+) + 2 ATP = 7-cyano-7-carbaguanine + 2 AMP + 2 diphosphate + 2 H(+)</text>
        <dbReference type="Rhea" id="RHEA:27982"/>
        <dbReference type="ChEBI" id="CHEBI:15378"/>
        <dbReference type="ChEBI" id="CHEBI:28938"/>
        <dbReference type="ChEBI" id="CHEBI:30616"/>
        <dbReference type="ChEBI" id="CHEBI:33019"/>
        <dbReference type="ChEBI" id="CHEBI:45075"/>
        <dbReference type="ChEBI" id="CHEBI:61036"/>
        <dbReference type="ChEBI" id="CHEBI:456215"/>
        <dbReference type="EC" id="6.3.4.20"/>
    </reaction>
</comment>
<dbReference type="Proteomes" id="UP000067461">
    <property type="component" value="Chromosome"/>
</dbReference>
<keyword evidence="5 11" id="KW-0671">Queuosine biosynthesis</keyword>
<sequence length="241" mass="25662">MTLMSAAQPTAVVLLSGGLDSATVLALARERGFAACALSFDYGQRHAHELAAARAQAQAQGTRRHITLPVDLRAFGGSALTDQALVVPKQRTLDELAQQGIPLTYVPARNTVFLSLALAWAETLGSCDIFIGVNALDYSGYPDCRPAFIQAFEAMANLATRAGVEGAQRLRIHAPLQHLSKAEIVREALRLGVDLAHTCSCYDPGPLGQPCGACDACLLRAKGFAEVGCPDPLRQRFGLHQ</sequence>
<dbReference type="GO" id="GO:0008270">
    <property type="term" value="F:zinc ion binding"/>
    <property type="evidence" value="ECO:0007669"/>
    <property type="project" value="UniProtKB-UniRule"/>
</dbReference>
<dbReference type="SUPFAM" id="SSF52402">
    <property type="entry name" value="Adenine nucleotide alpha hydrolases-like"/>
    <property type="match status" value="1"/>
</dbReference>
<feature type="binding site" evidence="11">
    <location>
        <position position="211"/>
    </location>
    <ligand>
        <name>Zn(2+)</name>
        <dbReference type="ChEBI" id="CHEBI:29105"/>
    </ligand>
</feature>
<evidence type="ECO:0000256" key="10">
    <source>
        <dbReference type="ARBA" id="ARBA00047890"/>
    </source>
</evidence>
<dbReference type="GO" id="GO:0008616">
    <property type="term" value="P:tRNA queuosine(34) biosynthetic process"/>
    <property type="evidence" value="ECO:0007669"/>
    <property type="project" value="UniProtKB-UniRule"/>
</dbReference>
<evidence type="ECO:0000256" key="2">
    <source>
        <dbReference type="ARBA" id="ARBA00022598"/>
    </source>
</evidence>
<dbReference type="NCBIfam" id="TIGR00364">
    <property type="entry name" value="7-cyano-7-deazaguanine synthase QueC"/>
    <property type="match status" value="1"/>
</dbReference>
<dbReference type="InterPro" id="IPR014729">
    <property type="entry name" value="Rossmann-like_a/b/a_fold"/>
</dbReference>
<evidence type="ECO:0000256" key="8">
    <source>
        <dbReference type="ARBA" id="ARBA00037993"/>
    </source>
</evidence>
<dbReference type="GO" id="GO:0016879">
    <property type="term" value="F:ligase activity, forming carbon-nitrogen bonds"/>
    <property type="evidence" value="ECO:0007669"/>
    <property type="project" value="UniProtKB-UniRule"/>
</dbReference>
<feature type="binding site" evidence="11">
    <location>
        <position position="217"/>
    </location>
    <ligand>
        <name>Zn(2+)</name>
        <dbReference type="ChEBI" id="CHEBI:29105"/>
    </ligand>
</feature>
<keyword evidence="13" id="KW-1185">Reference proteome</keyword>
<accession>A0A060NKT8</accession>